<reference evidence="2" key="1">
    <citation type="journal article" date="2014" name="Proc. Natl. Acad. Sci. U.S.A.">
        <title>Extensive sampling of basidiomycete genomes demonstrates inadequacy of the white-rot/brown-rot paradigm for wood decay fungi.</title>
        <authorList>
            <person name="Riley R."/>
            <person name="Salamov A.A."/>
            <person name="Brown D.W."/>
            <person name="Nagy L.G."/>
            <person name="Floudas D."/>
            <person name="Held B.W."/>
            <person name="Levasseur A."/>
            <person name="Lombard V."/>
            <person name="Morin E."/>
            <person name="Otillar R."/>
            <person name="Lindquist E.A."/>
            <person name="Sun H."/>
            <person name="LaButti K.M."/>
            <person name="Schmutz J."/>
            <person name="Jabbour D."/>
            <person name="Luo H."/>
            <person name="Baker S.E."/>
            <person name="Pisabarro A.G."/>
            <person name="Walton J.D."/>
            <person name="Blanchette R.A."/>
            <person name="Henrissat B."/>
            <person name="Martin F."/>
            <person name="Cullen D."/>
            <person name="Hibbett D.S."/>
            <person name="Grigoriev I.V."/>
        </authorList>
    </citation>
    <scope>NUCLEOTIDE SEQUENCE [LARGE SCALE GENOMIC DNA]</scope>
    <source>
        <strain evidence="2">FD-172 SS1</strain>
    </source>
</reference>
<dbReference type="OrthoDB" id="2962751at2759"/>
<proteinExistence type="predicted"/>
<gene>
    <name evidence="1" type="ORF">BOTBODRAFT_68325</name>
</gene>
<dbReference type="EMBL" id="KL198062">
    <property type="protein sequence ID" value="KDQ11041.1"/>
    <property type="molecule type" value="Genomic_DNA"/>
</dbReference>
<dbReference type="Proteomes" id="UP000027195">
    <property type="component" value="Unassembled WGS sequence"/>
</dbReference>
<dbReference type="InterPro" id="IPR032675">
    <property type="entry name" value="LRR_dom_sf"/>
</dbReference>
<dbReference type="SUPFAM" id="SSF81383">
    <property type="entry name" value="F-box domain"/>
    <property type="match status" value="1"/>
</dbReference>
<dbReference type="InParanoid" id="A0A067MHJ9"/>
<accession>A0A067MHJ9</accession>
<dbReference type="InterPro" id="IPR036047">
    <property type="entry name" value="F-box-like_dom_sf"/>
</dbReference>
<dbReference type="AlphaFoldDB" id="A0A067MHJ9"/>
<organism evidence="1 2">
    <name type="scientific">Botryobasidium botryosum (strain FD-172 SS1)</name>
    <dbReference type="NCBI Taxonomy" id="930990"/>
    <lineage>
        <taxon>Eukaryota</taxon>
        <taxon>Fungi</taxon>
        <taxon>Dikarya</taxon>
        <taxon>Basidiomycota</taxon>
        <taxon>Agaricomycotina</taxon>
        <taxon>Agaricomycetes</taxon>
        <taxon>Cantharellales</taxon>
        <taxon>Botryobasidiaceae</taxon>
        <taxon>Botryobasidium</taxon>
    </lineage>
</organism>
<keyword evidence="2" id="KW-1185">Reference proteome</keyword>
<name>A0A067MHJ9_BOTB1</name>
<protein>
    <submittedName>
        <fullName evidence="1">Uncharacterized protein</fullName>
    </submittedName>
</protein>
<evidence type="ECO:0000313" key="1">
    <source>
        <dbReference type="EMBL" id="KDQ11041.1"/>
    </source>
</evidence>
<evidence type="ECO:0000313" key="2">
    <source>
        <dbReference type="Proteomes" id="UP000027195"/>
    </source>
</evidence>
<sequence length="507" mass="56595">MMDVCDNTRGVMRNAEKRVAELPSVQQELIPNAEPHQPCAPAGTSLRNLPAGLLSDIFALLARHHGIKPSTLCLVSRAWYDLAIATPRLWCNLDIRFREGNGKKRGMMPIDVANRHVVLSRAAPIDVTIQFAQSSQHSQKDISNLFKSIRPSMSRWRSLSIVENTPYTVEATLRECAAATPSIGVMHLCSAEDPDSVTFAGLPEKRPQPTPKLRELVLRNIYAISIGELLTPSPLPWLPHLTVLTLTDDAYCRGPAMVTYCNEILRVLEGTGHLQYLTLGTPEIRWDTDFWPDSAFITMPSLLDLRICCINATNLLGRIIAPALISLRVREGDPGVYPDSHDSSNVAGFFQQSSPTLRILRFANPNLRVEDPIVWRSVLSAMPALEELYIIESLARLYGDWICPRLRELVWLGAIDSVDTPHPPVDALVDLLTVRNTIESQSTTPVDFPTRIELLGFPAVFLNDEQLGIVRACDVHLVSCVGFEEVVEDPEYLTYARPRCRYTGYLE</sequence>
<dbReference type="Gene3D" id="3.80.10.10">
    <property type="entry name" value="Ribonuclease Inhibitor"/>
    <property type="match status" value="1"/>
</dbReference>
<dbReference type="HOGENOM" id="CLU_040935_0_0_1"/>
<dbReference type="SUPFAM" id="SSF52047">
    <property type="entry name" value="RNI-like"/>
    <property type="match status" value="1"/>
</dbReference>